<dbReference type="Proteomes" id="UP000325458">
    <property type="component" value="Chromosome"/>
</dbReference>
<dbReference type="GO" id="GO:0016757">
    <property type="term" value="F:glycosyltransferase activity"/>
    <property type="evidence" value="ECO:0007669"/>
    <property type="project" value="UniProtKB-KW"/>
</dbReference>
<dbReference type="PANTHER" id="PTHR12526:SF627">
    <property type="entry name" value="D-RHAMNOSYLTRANSFERASE WBPZ"/>
    <property type="match status" value="1"/>
</dbReference>
<keyword evidence="7" id="KW-1185">Reference proteome</keyword>
<dbReference type="PANTHER" id="PTHR12526">
    <property type="entry name" value="GLYCOSYLTRANSFERASE"/>
    <property type="match status" value="1"/>
</dbReference>
<evidence type="ECO:0000259" key="4">
    <source>
        <dbReference type="Pfam" id="PF00534"/>
    </source>
</evidence>
<keyword evidence="2 5" id="KW-0808">Transferase</keyword>
<proteinExistence type="predicted"/>
<gene>
    <name evidence="5" type="primary">pglJ_2</name>
    <name evidence="5" type="ORF">BG653_07357</name>
    <name evidence="6" type="ORF">CP981_06575</name>
</gene>
<organism evidence="6 8">
    <name type="scientific">Streptomyces platensis</name>
    <dbReference type="NCBI Taxonomy" id="58346"/>
    <lineage>
        <taxon>Bacteria</taxon>
        <taxon>Bacillati</taxon>
        <taxon>Actinomycetota</taxon>
        <taxon>Actinomycetes</taxon>
        <taxon>Kitasatosporales</taxon>
        <taxon>Streptomycetaceae</taxon>
        <taxon>Streptomyces</taxon>
    </lineage>
</organism>
<name>A0AAE6NER1_STRPT</name>
<dbReference type="GeneID" id="90922973"/>
<dbReference type="Pfam" id="PF00534">
    <property type="entry name" value="Glycos_transf_1"/>
    <property type="match status" value="1"/>
</dbReference>
<evidence type="ECO:0000313" key="6">
    <source>
        <dbReference type="EMBL" id="QEV51367.1"/>
    </source>
</evidence>
<dbReference type="AlphaFoldDB" id="A0AAE6NER1"/>
<protein>
    <recommendedName>
        <fullName evidence="1">D-inositol 3-phosphate glycosyltransferase</fullName>
    </recommendedName>
</protein>
<evidence type="ECO:0000256" key="1">
    <source>
        <dbReference type="ARBA" id="ARBA00021292"/>
    </source>
</evidence>
<evidence type="ECO:0000313" key="8">
    <source>
        <dbReference type="Proteomes" id="UP000325458"/>
    </source>
</evidence>
<dbReference type="RefSeq" id="WP_085928721.1">
    <property type="nucleotide sequence ID" value="NZ_BAABSS010000023.1"/>
</dbReference>
<keyword evidence="5" id="KW-0328">Glycosyltransferase</keyword>
<sequence>MKIAFLINNAFGIGGTIRSTMNLSHALAARHAVEVVSVHRVSDTPALALDKRVRLTSLIDMRENSPGCERRHELTRQPCTMFPDTGAAANSGRLPYSALHDERIGTWLRHTDADVVIATRPDLNGYLARDARSRYLRIGQEHLSLDAHSPTLRGHQADAIAGLDAFVTVSEADASQYRAALPGVSTRILCIPNSVPVPAVDPSTRRSKVIVAAGRLVSIKRYDRLIDAFAEVAADHPDWTLRIYGRGPDKPRLREQIDRLGLYEQVRLMGPVAPIETEWAKGAIAAVSSDMESFGMTIVEAMHCGVPVIATDCPHGPAEIIDHDTNGVLVPLQDSSDAYVDALRQLMTDDALRDRLGDAARERARAFAPASAARRYERLFGDLQTTDRPSLLTRLRSAVRAAAPAVHTRRQQRPAQAATEPHHITAPRASARARALSDDALLIRLVADTLPTGLLDFVARLRKDPKGREIRLPISEATAPDQTDPHIILPVGAELTEGRWDCYVAHRDSNTAARRTRLTAALTEQAALVGRHPIAGRNGVSACIPYTTSDGYLALRTWHRPAHAEVHRITIDGAHVSVTATLLSPNIKANLTAAAVVAASRTGPEHDFTTSVTQIADGSFEFTLDYRDMLNHRRAEHDLWDLRLRLNSPGHAPIPIGRIGGDIVDRKMTDKTPVTHLAHPKRGMTRLTPFFTVDNNLALSAKDIPESARDQRVVCSG</sequence>
<reference evidence="6 8" key="2">
    <citation type="submission" date="2017-09" db="EMBL/GenBank/DDBJ databases">
        <authorList>
            <person name="Lee N."/>
            <person name="Cho B.-K."/>
        </authorList>
    </citation>
    <scope>NUCLEOTIDE SEQUENCE [LARGE SCALE GENOMIC DNA]</scope>
    <source>
        <strain evidence="6 8">ATCC 23948</strain>
    </source>
</reference>
<dbReference type="InterPro" id="IPR001296">
    <property type="entry name" value="Glyco_trans_1"/>
</dbReference>
<accession>A0AAE6NER1</accession>
<feature type="region of interest" description="Disordered" evidence="3">
    <location>
        <begin position="402"/>
        <end position="422"/>
    </location>
</feature>
<dbReference type="Proteomes" id="UP000194225">
    <property type="component" value="Unassembled WGS sequence"/>
</dbReference>
<evidence type="ECO:0000313" key="5">
    <source>
        <dbReference type="EMBL" id="OSY34809.1"/>
    </source>
</evidence>
<dbReference type="EMBL" id="CP023691">
    <property type="protein sequence ID" value="QEV51367.1"/>
    <property type="molecule type" value="Genomic_DNA"/>
</dbReference>
<dbReference type="Gene3D" id="3.40.50.2000">
    <property type="entry name" value="Glycogen Phosphorylase B"/>
    <property type="match status" value="2"/>
</dbReference>
<feature type="domain" description="Glycosyl transferase family 1" evidence="4">
    <location>
        <begin position="206"/>
        <end position="363"/>
    </location>
</feature>
<dbReference type="SUPFAM" id="SSF53756">
    <property type="entry name" value="UDP-Glycosyltransferase/glycogen phosphorylase"/>
    <property type="match status" value="1"/>
</dbReference>
<evidence type="ECO:0000256" key="2">
    <source>
        <dbReference type="ARBA" id="ARBA00022679"/>
    </source>
</evidence>
<dbReference type="KEGG" id="spla:CP981_06575"/>
<dbReference type="EMBL" id="MIGA01000114">
    <property type="protein sequence ID" value="OSY34809.1"/>
    <property type="molecule type" value="Genomic_DNA"/>
</dbReference>
<reference evidence="5 7" key="1">
    <citation type="submission" date="2016-09" db="EMBL/GenBank/DDBJ databases">
        <title>Streptomyces platensis DSM40041, a candidate organism with high potential of specific P450 cytochromes.</title>
        <authorList>
            <person name="Grumaz C."/>
            <person name="Vainshtein Y."/>
            <person name="Kirstahler P."/>
            <person name="Sohn K."/>
        </authorList>
    </citation>
    <scope>NUCLEOTIDE SEQUENCE [LARGE SCALE GENOMIC DNA]</scope>
    <source>
        <strain evidence="5 7">DSM 40041</strain>
    </source>
</reference>
<evidence type="ECO:0000256" key="3">
    <source>
        <dbReference type="SAM" id="MobiDB-lite"/>
    </source>
</evidence>
<evidence type="ECO:0000313" key="7">
    <source>
        <dbReference type="Proteomes" id="UP000194225"/>
    </source>
</evidence>